<dbReference type="GO" id="GO:0004022">
    <property type="term" value="F:alcohol dehydrogenase (NAD+) activity"/>
    <property type="evidence" value="ECO:0007669"/>
    <property type="project" value="TreeGrafter"/>
</dbReference>
<evidence type="ECO:0000256" key="1">
    <source>
        <dbReference type="ARBA" id="ARBA00001962"/>
    </source>
</evidence>
<protein>
    <submittedName>
        <fullName evidence="7">Iron-containing alcohol dehydrogenase</fullName>
    </submittedName>
</protein>
<dbReference type="Proteomes" id="UP000309215">
    <property type="component" value="Unassembled WGS sequence"/>
</dbReference>
<keyword evidence="4" id="KW-0520">NAD</keyword>
<name>A0A4U1IV81_9BACT</name>
<evidence type="ECO:0000259" key="6">
    <source>
        <dbReference type="Pfam" id="PF25137"/>
    </source>
</evidence>
<keyword evidence="8" id="KW-1185">Reference proteome</keyword>
<dbReference type="PROSITE" id="PS00913">
    <property type="entry name" value="ADH_IRON_1"/>
    <property type="match status" value="1"/>
</dbReference>
<dbReference type="FunFam" id="3.40.50.1970:FF:000003">
    <property type="entry name" value="Alcohol dehydrogenase, iron-containing"/>
    <property type="match status" value="1"/>
</dbReference>
<comment type="caution">
    <text evidence="7">The sequence shown here is derived from an EMBL/GenBank/DDBJ whole genome shotgun (WGS) entry which is preliminary data.</text>
</comment>
<dbReference type="OrthoDB" id="9778433at2"/>
<evidence type="ECO:0000313" key="7">
    <source>
        <dbReference type="EMBL" id="TKC98355.1"/>
    </source>
</evidence>
<dbReference type="InterPro" id="IPR001670">
    <property type="entry name" value="ADH_Fe/GldA"/>
</dbReference>
<dbReference type="FunFam" id="1.20.1090.10:FF:000001">
    <property type="entry name" value="Aldehyde-alcohol dehydrogenase"/>
    <property type="match status" value="1"/>
</dbReference>
<dbReference type="PANTHER" id="PTHR11496:SF102">
    <property type="entry name" value="ALCOHOL DEHYDROGENASE 4"/>
    <property type="match status" value="1"/>
</dbReference>
<evidence type="ECO:0000256" key="3">
    <source>
        <dbReference type="ARBA" id="ARBA00023002"/>
    </source>
</evidence>
<dbReference type="Gene3D" id="1.20.1090.10">
    <property type="entry name" value="Dehydroquinate synthase-like - alpha domain"/>
    <property type="match status" value="1"/>
</dbReference>
<feature type="domain" description="Alcohol dehydrogenase iron-type/glycerol dehydrogenase GldA" evidence="5">
    <location>
        <begin position="10"/>
        <end position="200"/>
    </location>
</feature>
<dbReference type="PROSITE" id="PS00060">
    <property type="entry name" value="ADH_IRON_2"/>
    <property type="match status" value="1"/>
</dbReference>
<dbReference type="AlphaFoldDB" id="A0A4U1IV81"/>
<dbReference type="Gene3D" id="3.40.50.1970">
    <property type="match status" value="1"/>
</dbReference>
<dbReference type="RefSeq" id="WP_136934655.1">
    <property type="nucleotide sequence ID" value="NZ_SSMQ01000069.1"/>
</dbReference>
<dbReference type="Pfam" id="PF25137">
    <property type="entry name" value="ADH_Fe_C"/>
    <property type="match status" value="1"/>
</dbReference>
<feature type="domain" description="Fe-containing alcohol dehydrogenase-like C-terminal" evidence="6">
    <location>
        <begin position="211"/>
        <end position="397"/>
    </location>
</feature>
<dbReference type="GO" id="GO:0046872">
    <property type="term" value="F:metal ion binding"/>
    <property type="evidence" value="ECO:0007669"/>
    <property type="project" value="InterPro"/>
</dbReference>
<dbReference type="EMBL" id="SSMQ01000069">
    <property type="protein sequence ID" value="TKC98355.1"/>
    <property type="molecule type" value="Genomic_DNA"/>
</dbReference>
<dbReference type="InterPro" id="IPR039697">
    <property type="entry name" value="Alcohol_dehydrogenase_Fe"/>
</dbReference>
<evidence type="ECO:0000256" key="4">
    <source>
        <dbReference type="ARBA" id="ARBA00023027"/>
    </source>
</evidence>
<accession>A0A4U1IV81</accession>
<dbReference type="InterPro" id="IPR056798">
    <property type="entry name" value="ADH_Fe_C"/>
</dbReference>
<gene>
    <name evidence="7" type="ORF">E8A74_41405</name>
</gene>
<dbReference type="CDD" id="cd14861">
    <property type="entry name" value="Fe-ADH-like"/>
    <property type="match status" value="1"/>
</dbReference>
<reference evidence="7 8" key="1">
    <citation type="submission" date="2019-04" db="EMBL/GenBank/DDBJ databases">
        <authorList>
            <person name="Li Y."/>
            <person name="Wang J."/>
        </authorList>
    </citation>
    <scope>NUCLEOTIDE SEQUENCE [LARGE SCALE GENOMIC DNA]</scope>
    <source>
        <strain evidence="7 8">DSM 14668</strain>
    </source>
</reference>
<dbReference type="SUPFAM" id="SSF56796">
    <property type="entry name" value="Dehydroquinate synthase-like"/>
    <property type="match status" value="1"/>
</dbReference>
<sequence length="398" mass="41196">MGQLSIWSFPTRIVFGAGAAKQAGAEAKRLGSKHALVVTDRGVVGAGLLAPIEASLREAGIKWTVFDGVLGNPIEANVHEGVRAFRSSGADLVIAVGGGSPLDVGKLVRLGIHHHRPLAEYDDAIGGDQHITANVPPMLALPTTAGTGSEVGRSGVVTLDASLSTLGGSAPTSGATPPNPRRKTVIFSPHLLANVAILDPELTRSMPAFLTAATGIDALTHCLEAYVAKGDHPMADGIALEGIRHVGRYLERAVKHGGDLEARGGMMKAAMMGAVAFQKGLGACHSLAHPLSSEHGTHHGLANALCLPAVCAFNAEVAGTRLAEVSVLLGGEASPAGCVEAVRRLRDRLGLPGTLSQAGVPRENLDRLADLAFQDACHTSNPRPCTRDDLRALYEASF</sequence>
<comment type="similarity">
    <text evidence="2">Belongs to the iron-containing alcohol dehydrogenase family.</text>
</comment>
<proteinExistence type="inferred from homology"/>
<keyword evidence="3" id="KW-0560">Oxidoreductase</keyword>
<evidence type="ECO:0000313" key="8">
    <source>
        <dbReference type="Proteomes" id="UP000309215"/>
    </source>
</evidence>
<evidence type="ECO:0000259" key="5">
    <source>
        <dbReference type="Pfam" id="PF00465"/>
    </source>
</evidence>
<organism evidence="7 8">
    <name type="scientific">Polyangium fumosum</name>
    <dbReference type="NCBI Taxonomy" id="889272"/>
    <lineage>
        <taxon>Bacteria</taxon>
        <taxon>Pseudomonadati</taxon>
        <taxon>Myxococcota</taxon>
        <taxon>Polyangia</taxon>
        <taxon>Polyangiales</taxon>
        <taxon>Polyangiaceae</taxon>
        <taxon>Polyangium</taxon>
    </lineage>
</organism>
<dbReference type="PANTHER" id="PTHR11496">
    <property type="entry name" value="ALCOHOL DEHYDROGENASE"/>
    <property type="match status" value="1"/>
</dbReference>
<dbReference type="Pfam" id="PF00465">
    <property type="entry name" value="Fe-ADH"/>
    <property type="match status" value="1"/>
</dbReference>
<dbReference type="InterPro" id="IPR018211">
    <property type="entry name" value="ADH_Fe_CS"/>
</dbReference>
<evidence type="ECO:0000256" key="2">
    <source>
        <dbReference type="ARBA" id="ARBA00007358"/>
    </source>
</evidence>
<comment type="cofactor">
    <cofactor evidence="1">
        <name>Fe cation</name>
        <dbReference type="ChEBI" id="CHEBI:24875"/>
    </cofactor>
</comment>